<evidence type="ECO:0000256" key="7">
    <source>
        <dbReference type="ARBA" id="ARBA00022777"/>
    </source>
</evidence>
<dbReference type="CDD" id="cd00211">
    <property type="entry name" value="PTS_IIA_fru"/>
    <property type="match status" value="1"/>
</dbReference>
<gene>
    <name evidence="12" type="ORF">E3T53_12490</name>
</gene>
<dbReference type="PANTHER" id="PTHR36203">
    <property type="entry name" value="ASCORBATE-SPECIFIC PTS SYSTEM EIIA COMPONENT"/>
    <property type="match status" value="1"/>
</dbReference>
<dbReference type="InterPro" id="IPR051351">
    <property type="entry name" value="Ascorbate-PTS_EIIA_comp"/>
</dbReference>
<dbReference type="OrthoDB" id="1634238at2"/>
<dbReference type="GO" id="GO:0005737">
    <property type="term" value="C:cytoplasm"/>
    <property type="evidence" value="ECO:0007669"/>
    <property type="project" value="UniProtKB-SubCell"/>
</dbReference>
<evidence type="ECO:0000313" key="13">
    <source>
        <dbReference type="Proteomes" id="UP000298218"/>
    </source>
</evidence>
<dbReference type="SUPFAM" id="SSF55804">
    <property type="entry name" value="Phoshotransferase/anion transport protein"/>
    <property type="match status" value="1"/>
</dbReference>
<reference evidence="12 13" key="1">
    <citation type="submission" date="2019-03" db="EMBL/GenBank/DDBJ databases">
        <title>Genomics of glacier-inhabiting Cryobacterium strains.</title>
        <authorList>
            <person name="Liu Q."/>
            <person name="Xin Y.-H."/>
        </authorList>
    </citation>
    <scope>NUCLEOTIDE SEQUENCE [LARGE SCALE GENOMIC DNA]</scope>
    <source>
        <strain evidence="12 13">CGMCC 1.4292</strain>
    </source>
</reference>
<evidence type="ECO:0000256" key="10">
    <source>
        <dbReference type="ARBA" id="ARBA00042072"/>
    </source>
</evidence>
<comment type="caution">
    <text evidence="12">The sequence shown here is derived from an EMBL/GenBank/DDBJ whole genome shotgun (WGS) entry which is preliminary data.</text>
</comment>
<dbReference type="Gene3D" id="3.40.930.10">
    <property type="entry name" value="Mannitol-specific EII, Chain A"/>
    <property type="match status" value="1"/>
</dbReference>
<proteinExistence type="predicted"/>
<dbReference type="Pfam" id="PF00359">
    <property type="entry name" value="PTS_EIIA_2"/>
    <property type="match status" value="1"/>
</dbReference>
<dbReference type="RefSeq" id="WP_134173435.1">
    <property type="nucleotide sequence ID" value="NZ_SODI01000001.1"/>
</dbReference>
<dbReference type="Proteomes" id="UP000298218">
    <property type="component" value="Unassembled WGS sequence"/>
</dbReference>
<dbReference type="AlphaFoldDB" id="A0A4Y8KNP9"/>
<feature type="domain" description="PTS EIIA type-2" evidence="11">
    <location>
        <begin position="4"/>
        <end position="147"/>
    </location>
</feature>
<keyword evidence="4" id="KW-0597">Phosphoprotein</keyword>
<dbReference type="InterPro" id="IPR016152">
    <property type="entry name" value="PTrfase/Anion_transptr"/>
</dbReference>
<dbReference type="EMBL" id="SOHQ01000032">
    <property type="protein sequence ID" value="TFD77078.1"/>
    <property type="molecule type" value="Genomic_DNA"/>
</dbReference>
<comment type="subcellular location">
    <subcellularLocation>
        <location evidence="1">Cytoplasm</location>
    </subcellularLocation>
</comment>
<evidence type="ECO:0000256" key="1">
    <source>
        <dbReference type="ARBA" id="ARBA00004496"/>
    </source>
</evidence>
<accession>A0A4Y8KNP9</accession>
<dbReference type="GO" id="GO:0016301">
    <property type="term" value="F:kinase activity"/>
    <property type="evidence" value="ECO:0007669"/>
    <property type="project" value="UniProtKB-KW"/>
</dbReference>
<dbReference type="InterPro" id="IPR002178">
    <property type="entry name" value="PTS_EIIA_type-2_dom"/>
</dbReference>
<keyword evidence="12" id="KW-0762">Sugar transport</keyword>
<keyword evidence="5" id="KW-0808">Transferase</keyword>
<evidence type="ECO:0000259" key="11">
    <source>
        <dbReference type="PROSITE" id="PS51094"/>
    </source>
</evidence>
<keyword evidence="6" id="KW-0598">Phosphotransferase system</keyword>
<comment type="function">
    <text evidence="8">The phosphoenolpyruvate-dependent sugar phosphotransferase system (sugar PTS), a major carbohydrate active transport system, catalyzes the phosphorylation of incoming sugar substrates concomitantly with their translocation across the cell membrane. The enzyme II UlaABC PTS system is involved in ascorbate transport.</text>
</comment>
<evidence type="ECO:0000256" key="5">
    <source>
        <dbReference type="ARBA" id="ARBA00022679"/>
    </source>
</evidence>
<evidence type="ECO:0000256" key="2">
    <source>
        <dbReference type="ARBA" id="ARBA00022448"/>
    </source>
</evidence>
<dbReference type="PROSITE" id="PS51094">
    <property type="entry name" value="PTS_EIIA_TYPE_2"/>
    <property type="match status" value="1"/>
</dbReference>
<name>A0A4Y8KNP9_9MICO</name>
<dbReference type="GO" id="GO:0009401">
    <property type="term" value="P:phosphoenolpyruvate-dependent sugar phosphotransferase system"/>
    <property type="evidence" value="ECO:0007669"/>
    <property type="project" value="UniProtKB-KW"/>
</dbReference>
<evidence type="ECO:0000256" key="6">
    <source>
        <dbReference type="ARBA" id="ARBA00022683"/>
    </source>
</evidence>
<keyword evidence="7" id="KW-0418">Kinase</keyword>
<evidence type="ECO:0000256" key="8">
    <source>
        <dbReference type="ARBA" id="ARBA00037387"/>
    </source>
</evidence>
<evidence type="ECO:0000313" key="12">
    <source>
        <dbReference type="EMBL" id="TFD77078.1"/>
    </source>
</evidence>
<evidence type="ECO:0000256" key="9">
    <source>
        <dbReference type="ARBA" id="ARBA00041175"/>
    </source>
</evidence>
<keyword evidence="3" id="KW-0963">Cytoplasm</keyword>
<keyword evidence="2" id="KW-0813">Transport</keyword>
<protein>
    <recommendedName>
        <fullName evidence="9">Ascorbate-specific PTS system EIIA component</fullName>
    </recommendedName>
    <alternativeName>
        <fullName evidence="10">Ascorbate-specific phosphotransferase enzyme IIA component</fullName>
    </alternativeName>
</protein>
<keyword evidence="13" id="KW-1185">Reference proteome</keyword>
<evidence type="ECO:0000256" key="3">
    <source>
        <dbReference type="ARBA" id="ARBA00022490"/>
    </source>
</evidence>
<sequence>MSLPPLPPSAITIGARVGDWRAAVTAAGVALERSGATTAEYTARMLSVIDEFGAYIVIAPGLALAHARPGEDVLADGLSVVTLAEPVNFGHPNNDPVSVIVGLAVLSRDEHLGFVAELANVFNDAQVIPALAAATDAESVRSLFGHTASS</sequence>
<organism evidence="12 13">
    <name type="scientific">Cryobacterium psychrophilum</name>
    <dbReference type="NCBI Taxonomy" id="41988"/>
    <lineage>
        <taxon>Bacteria</taxon>
        <taxon>Bacillati</taxon>
        <taxon>Actinomycetota</taxon>
        <taxon>Actinomycetes</taxon>
        <taxon>Micrococcales</taxon>
        <taxon>Microbacteriaceae</taxon>
        <taxon>Cryobacterium</taxon>
    </lineage>
</organism>
<evidence type="ECO:0000256" key="4">
    <source>
        <dbReference type="ARBA" id="ARBA00022553"/>
    </source>
</evidence>
<dbReference type="PANTHER" id="PTHR36203:SF1">
    <property type="entry name" value="ASCORBATE-SPECIFIC PTS SYSTEM EIIA COMPONENT"/>
    <property type="match status" value="1"/>
</dbReference>